<evidence type="ECO:0000256" key="2">
    <source>
        <dbReference type="ARBA" id="ARBA00012544"/>
    </source>
</evidence>
<dbReference type="InterPro" id="IPR050271">
    <property type="entry name" value="UDP-glycosyltransferase"/>
</dbReference>
<dbReference type="AlphaFoldDB" id="A0A0B1SL42"/>
<keyword evidence="3" id="KW-0328">Glycosyltransferase</keyword>
<keyword evidence="4" id="KW-0808">Transferase</keyword>
<organism evidence="7 8">
    <name type="scientific">Oesophagostomum dentatum</name>
    <name type="common">Nodular worm</name>
    <dbReference type="NCBI Taxonomy" id="61180"/>
    <lineage>
        <taxon>Eukaryota</taxon>
        <taxon>Metazoa</taxon>
        <taxon>Ecdysozoa</taxon>
        <taxon>Nematoda</taxon>
        <taxon>Chromadorea</taxon>
        <taxon>Rhabditida</taxon>
        <taxon>Rhabditina</taxon>
        <taxon>Rhabditomorpha</taxon>
        <taxon>Strongyloidea</taxon>
        <taxon>Strongylidae</taxon>
        <taxon>Oesophagostomum</taxon>
    </lineage>
</organism>
<protein>
    <recommendedName>
        <fullName evidence="2">glucuronosyltransferase</fullName>
        <ecNumber evidence="2">2.4.1.17</ecNumber>
    </recommendedName>
</protein>
<gene>
    <name evidence="7" type="ORF">OESDEN_14214</name>
</gene>
<evidence type="ECO:0000313" key="8">
    <source>
        <dbReference type="Proteomes" id="UP000053660"/>
    </source>
</evidence>
<dbReference type="OrthoDB" id="5835829at2759"/>
<dbReference type="SUPFAM" id="SSF53756">
    <property type="entry name" value="UDP-Glycosyltransferase/glycogen phosphorylase"/>
    <property type="match status" value="1"/>
</dbReference>
<comment type="catalytic activity">
    <reaction evidence="6">
        <text>glucuronate acceptor + UDP-alpha-D-glucuronate = acceptor beta-D-glucuronoside + UDP + H(+)</text>
        <dbReference type="Rhea" id="RHEA:21032"/>
        <dbReference type="ChEBI" id="CHEBI:15378"/>
        <dbReference type="ChEBI" id="CHEBI:58052"/>
        <dbReference type="ChEBI" id="CHEBI:58223"/>
        <dbReference type="ChEBI" id="CHEBI:132367"/>
        <dbReference type="ChEBI" id="CHEBI:132368"/>
        <dbReference type="EC" id="2.4.1.17"/>
    </reaction>
</comment>
<dbReference type="EC" id="2.4.1.17" evidence="2"/>
<proteinExistence type="inferred from homology"/>
<keyword evidence="5" id="KW-0732">Signal</keyword>
<dbReference type="EMBL" id="KN561737">
    <property type="protein sequence ID" value="KHJ86048.1"/>
    <property type="molecule type" value="Genomic_DNA"/>
</dbReference>
<name>A0A0B1SL42_OESDE</name>
<evidence type="ECO:0000256" key="4">
    <source>
        <dbReference type="ARBA" id="ARBA00022679"/>
    </source>
</evidence>
<dbReference type="GO" id="GO:0015020">
    <property type="term" value="F:glucuronosyltransferase activity"/>
    <property type="evidence" value="ECO:0007669"/>
    <property type="project" value="UniProtKB-EC"/>
</dbReference>
<dbReference type="PANTHER" id="PTHR48043">
    <property type="entry name" value="EG:EG0003.4 PROTEIN-RELATED"/>
    <property type="match status" value="1"/>
</dbReference>
<accession>A0A0B1SL42</accession>
<dbReference type="Pfam" id="PF00201">
    <property type="entry name" value="UDPGT"/>
    <property type="match status" value="1"/>
</dbReference>
<dbReference type="Proteomes" id="UP000053660">
    <property type="component" value="Unassembled WGS sequence"/>
</dbReference>
<dbReference type="InterPro" id="IPR002213">
    <property type="entry name" value="UDP_glucos_trans"/>
</dbReference>
<evidence type="ECO:0000313" key="7">
    <source>
        <dbReference type="EMBL" id="KHJ86048.1"/>
    </source>
</evidence>
<dbReference type="PANTHER" id="PTHR48043:SF23">
    <property type="entry name" value="UDP-GLUCURONOSYLTRANSFERASE"/>
    <property type="match status" value="1"/>
</dbReference>
<reference evidence="7 8" key="1">
    <citation type="submission" date="2014-03" db="EMBL/GenBank/DDBJ databases">
        <title>Draft genome of the hookworm Oesophagostomum dentatum.</title>
        <authorList>
            <person name="Mitreva M."/>
        </authorList>
    </citation>
    <scope>NUCLEOTIDE SEQUENCE [LARGE SCALE GENOMIC DNA]</scope>
    <source>
        <strain evidence="7 8">OD-Hann</strain>
    </source>
</reference>
<keyword evidence="8" id="KW-1185">Reference proteome</keyword>
<evidence type="ECO:0000256" key="5">
    <source>
        <dbReference type="ARBA" id="ARBA00022729"/>
    </source>
</evidence>
<evidence type="ECO:0000256" key="1">
    <source>
        <dbReference type="ARBA" id="ARBA00009995"/>
    </source>
</evidence>
<evidence type="ECO:0000256" key="3">
    <source>
        <dbReference type="ARBA" id="ARBA00022676"/>
    </source>
</evidence>
<comment type="similarity">
    <text evidence="1">Belongs to the UDP-glycosyltransferase family.</text>
</comment>
<evidence type="ECO:0000256" key="6">
    <source>
        <dbReference type="ARBA" id="ARBA00047475"/>
    </source>
</evidence>
<sequence length="170" mass="19549">MCRDSSFLQILGVKSIVLVSALGMMPRMYDVIGIPQVPSFMPLAITPYSDDMTFTERLVNFKISLQLRYYIRQWEYEAWKLFNSKYPGFPSVQEIYTEKTALIMTNVNEFAETSRPTVNMVRYVGGSTLHDSQPLSEDLDRLLNERSTNVLFSLGSLVLSKDMPRWLKNG</sequence>